<dbReference type="OrthoDB" id="6588253at2759"/>
<dbReference type="AlphaFoldDB" id="A0A6P7FCM2"/>
<dbReference type="KEGG" id="dvv:114328938"/>
<sequence>MNLTSDLIRIQGILSNLIKNTGEFTKVNYRGGNEDVILTVMLEIQSFLKSRNYIIEKDIPNTIHDMQLQDIVLFLALNTSYKHSLIMEEYSHLINITPPLSKCLFANVVYGLDLCKYYCSVIEKLPIQNSVELLDEVSQCLKKSTPDIHLKYANMFLTATANKISSTTYSSEVEDDVINLCEVVKQILMNLSGMYTNQIKDWKKVKIYNHMGHCLLAFFELLLRCDENCTLLRPFLENVMRFCAFIVKNVTIDVFCTWAETDVDDENLQTLISNKGYLVLERYQKLPESKDLVAVLGSIAKKPKSLTEQIHEADVEKMINKINKMDRDQIGWFKALIRTQIFENEEAAECVKKWYHLCDKEDVSQLLKWCVQKKTPKAVELIVKCLSTLDLEKLTAVATTYFYNNKFIKLQASDVGKALRSLLNKAKEDNDVENDLAKDILILFVQQPVIVLPCLYEECIKNSFYTNVLKRTFEVLKDIIKIDNIGVTTLLAVFDSQPPNEHTIDNCIQLFRKLMEIGIFNNDVVLTILGSMLKKHHEEGRLEEVDFVLQMFLGDYLSIPIMEDTKELLKLILTIMNKNRCTFLTFDSLKMEIVRHTVDICCDVCKPGYNYEVDISIDDEDHFTRHYRTFLISGKQQKLFDAICGDFKTDQPNSNLYGLLKTLPSAVNREWLQLVQETNEVISVDKCLEVVTDVMILLAQLAETQDVSNHSIHSALRYCLRNYGLVMQKKFLNTTIETEAEVNRQVCKLLIVLKEPVKEEEGLSLVNLLTVRSLKSLVENKDFLCHLILIKNNRLAQVLAQKMTQ</sequence>
<evidence type="ECO:0000313" key="1">
    <source>
        <dbReference type="RefSeq" id="XP_028133724.1"/>
    </source>
</evidence>
<proteinExistence type="predicted"/>
<protein>
    <submittedName>
        <fullName evidence="1">Uncharacterized protein LOC114328938 isoform X1</fullName>
    </submittedName>
</protein>
<name>A0A6P7FCM2_DIAVI</name>
<organism evidence="1">
    <name type="scientific">Diabrotica virgifera virgifera</name>
    <name type="common">western corn rootworm</name>
    <dbReference type="NCBI Taxonomy" id="50390"/>
    <lineage>
        <taxon>Eukaryota</taxon>
        <taxon>Metazoa</taxon>
        <taxon>Ecdysozoa</taxon>
        <taxon>Arthropoda</taxon>
        <taxon>Hexapoda</taxon>
        <taxon>Insecta</taxon>
        <taxon>Pterygota</taxon>
        <taxon>Neoptera</taxon>
        <taxon>Endopterygota</taxon>
        <taxon>Coleoptera</taxon>
        <taxon>Polyphaga</taxon>
        <taxon>Cucujiformia</taxon>
        <taxon>Chrysomeloidea</taxon>
        <taxon>Chrysomelidae</taxon>
        <taxon>Galerucinae</taxon>
        <taxon>Diabroticina</taxon>
        <taxon>Diabroticites</taxon>
        <taxon>Diabrotica</taxon>
    </lineage>
</organism>
<reference evidence="1" key="1">
    <citation type="submission" date="2025-08" db="UniProtKB">
        <authorList>
            <consortium name="RefSeq"/>
        </authorList>
    </citation>
    <scope>IDENTIFICATION</scope>
    <source>
        <tissue evidence="1">Whole insect</tissue>
    </source>
</reference>
<dbReference type="InParanoid" id="A0A6P7FCM2"/>
<gene>
    <name evidence="1" type="primary">LOC114328938</name>
</gene>
<accession>A0A6P7FCM2</accession>
<dbReference type="RefSeq" id="XP_028133724.1">
    <property type="nucleotide sequence ID" value="XM_028277923.1"/>
</dbReference>